<feature type="signal peptide" evidence="2">
    <location>
        <begin position="1"/>
        <end position="23"/>
    </location>
</feature>
<comment type="similarity">
    <text evidence="1 2">Belongs to the OprB family.</text>
</comment>
<dbReference type="GO" id="GO:0016020">
    <property type="term" value="C:membrane"/>
    <property type="evidence" value="ECO:0007669"/>
    <property type="project" value="InterPro"/>
</dbReference>
<proteinExistence type="inferred from homology"/>
<feature type="chain" id="PRO_5020829903" evidence="2">
    <location>
        <begin position="24"/>
        <end position="429"/>
    </location>
</feature>
<dbReference type="EMBL" id="CP039371">
    <property type="protein sequence ID" value="QCI13523.1"/>
    <property type="molecule type" value="Genomic_DNA"/>
</dbReference>
<gene>
    <name evidence="3" type="ORF">E6B08_20145</name>
</gene>
<reference evidence="4" key="1">
    <citation type="submission" date="2019-04" db="EMBL/GenBank/DDBJ databases">
        <title>Genome sequence of Pseudomonas putida 1290, an auxin catabolizing strain.</title>
        <authorList>
            <person name="Laird T.S."/>
            <person name="Leveau J.H.J."/>
        </authorList>
    </citation>
    <scope>NUCLEOTIDE SEQUENCE [LARGE SCALE GENOMIC DNA]</scope>
    <source>
        <strain evidence="4">1290</strain>
    </source>
</reference>
<dbReference type="OrthoDB" id="545475at2"/>
<dbReference type="AlphaFoldDB" id="A0A4D6XCW3"/>
<dbReference type="GO" id="GO:0008643">
    <property type="term" value="P:carbohydrate transport"/>
    <property type="evidence" value="ECO:0007669"/>
    <property type="project" value="InterPro"/>
</dbReference>
<dbReference type="InterPro" id="IPR038673">
    <property type="entry name" value="OprB_sf"/>
</dbReference>
<dbReference type="Proteomes" id="UP000298551">
    <property type="component" value="Chromosome"/>
</dbReference>
<evidence type="ECO:0000313" key="3">
    <source>
        <dbReference type="EMBL" id="QCI13523.1"/>
    </source>
</evidence>
<dbReference type="InterPro" id="IPR052932">
    <property type="entry name" value="OprB_Porin"/>
</dbReference>
<evidence type="ECO:0000313" key="4">
    <source>
        <dbReference type="Proteomes" id="UP000298551"/>
    </source>
</evidence>
<protein>
    <submittedName>
        <fullName evidence="3">Porin</fullName>
    </submittedName>
</protein>
<dbReference type="InterPro" id="IPR007049">
    <property type="entry name" value="Carb-sel_porin_OprB"/>
</dbReference>
<dbReference type="PANTHER" id="PTHR37944:SF1">
    <property type="entry name" value="PORIN B"/>
    <property type="match status" value="1"/>
</dbReference>
<evidence type="ECO:0000256" key="2">
    <source>
        <dbReference type="RuleBase" id="RU363072"/>
    </source>
</evidence>
<dbReference type="RefSeq" id="WP_136915642.1">
    <property type="nucleotide sequence ID" value="NZ_CP039371.1"/>
</dbReference>
<sequence>MKCLIAGACAAVSLLAVNGSANAEGFSHTLTGNWDGIRDNWVDQGYLVEGNYQSQTAHNFTGGDRELTRYTDQFSLIGTFDFEKIFNWDGATFQAIMTERSGRNLNIDANIGAYDQLQAIWGRGQTWWLTMFALKQKMLDDRLELRVGRLTVEQDFDTQPCDFQNITFCGGPQGNLVGDYWINWPASQWAGVVTWHTSDSAYVKAGVYQLNETYLDSAWARSNAWKPNFPSGTVGALVPVEYGQTSRLFGQPSKYMLGAWYNTAGGGDRYLNEERDSLGSEGGKALERSGRYGVYFTAMQQLTGNASKGWNATFNLAAADKATSYLDHQATFMLQYKGVFDRPADFIGLAVGATHGNPRYAAYQRDWNRANPDQTVRVFDGYEYESEAFYNWSPVPGVNFRPNVQWIVHPGGSDSGSALVLGLNTLVLF</sequence>
<name>A0A4D6XCW3_PSEPU</name>
<dbReference type="GO" id="GO:0015288">
    <property type="term" value="F:porin activity"/>
    <property type="evidence" value="ECO:0007669"/>
    <property type="project" value="InterPro"/>
</dbReference>
<dbReference type="PANTHER" id="PTHR37944">
    <property type="entry name" value="PORIN B"/>
    <property type="match status" value="1"/>
</dbReference>
<dbReference type="Pfam" id="PF04966">
    <property type="entry name" value="OprB"/>
    <property type="match status" value="1"/>
</dbReference>
<accession>A0A4D6XCW3</accession>
<keyword evidence="2" id="KW-0732">Signal</keyword>
<evidence type="ECO:0000256" key="1">
    <source>
        <dbReference type="ARBA" id="ARBA00008769"/>
    </source>
</evidence>
<organism evidence="3 4">
    <name type="scientific">Pseudomonas putida</name>
    <name type="common">Arthrobacter siderocapsulatus</name>
    <dbReference type="NCBI Taxonomy" id="303"/>
    <lineage>
        <taxon>Bacteria</taxon>
        <taxon>Pseudomonadati</taxon>
        <taxon>Pseudomonadota</taxon>
        <taxon>Gammaproteobacteria</taxon>
        <taxon>Pseudomonadales</taxon>
        <taxon>Pseudomonadaceae</taxon>
        <taxon>Pseudomonas</taxon>
    </lineage>
</organism>
<dbReference type="Gene3D" id="2.40.160.180">
    <property type="entry name" value="Carbohydrate-selective porin OprB"/>
    <property type="match status" value="1"/>
</dbReference>